<dbReference type="OMA" id="ISCWDVK"/>
<dbReference type="Proteomes" id="UP000187609">
    <property type="component" value="Unassembled WGS sequence"/>
</dbReference>
<evidence type="ECO:0008006" key="4">
    <source>
        <dbReference type="Google" id="ProtNLM"/>
    </source>
</evidence>
<dbReference type="Gramene" id="OIT02242">
    <property type="protein sequence ID" value="OIT02242"/>
    <property type="gene ID" value="A4A49_22578"/>
</dbReference>
<evidence type="ECO:0000313" key="2">
    <source>
        <dbReference type="EMBL" id="OIT02242.1"/>
    </source>
</evidence>
<protein>
    <recommendedName>
        <fullName evidence="4">Late embryogenesis abundant protein LEA-2 subgroup domain-containing protein</fullName>
    </recommendedName>
</protein>
<evidence type="ECO:0000256" key="1">
    <source>
        <dbReference type="SAM" id="Phobius"/>
    </source>
</evidence>
<keyword evidence="3" id="KW-1185">Reference proteome</keyword>
<sequence>MFGLSSTLNSTMYTSSSSKQEGYTSVATHEPCALVYDHKLEEGGNRGFDQFMLAILVFMLGSCVVYAVTDSIMYRNDQILEHDFMLDKVACSLNVSTMQIKGNWNITMRVNNRSYMAKVTKDFLYENSVIMILYKNSIISATTLPGFYQRINNTKIIDATFASTPTLISNEYVSAAMLSRWKSKLPMFVNVKILGWVKYFPREGWSQKYRMSISCWDVKLEFHPTTKDTAILSGRGSQKCEVNIY</sequence>
<evidence type="ECO:0000313" key="3">
    <source>
        <dbReference type="Proteomes" id="UP000187609"/>
    </source>
</evidence>
<organism evidence="2 3">
    <name type="scientific">Nicotiana attenuata</name>
    <name type="common">Coyote tobacco</name>
    <dbReference type="NCBI Taxonomy" id="49451"/>
    <lineage>
        <taxon>Eukaryota</taxon>
        <taxon>Viridiplantae</taxon>
        <taxon>Streptophyta</taxon>
        <taxon>Embryophyta</taxon>
        <taxon>Tracheophyta</taxon>
        <taxon>Spermatophyta</taxon>
        <taxon>Magnoliopsida</taxon>
        <taxon>eudicotyledons</taxon>
        <taxon>Gunneridae</taxon>
        <taxon>Pentapetalae</taxon>
        <taxon>asterids</taxon>
        <taxon>lamiids</taxon>
        <taxon>Solanales</taxon>
        <taxon>Solanaceae</taxon>
        <taxon>Nicotianoideae</taxon>
        <taxon>Nicotianeae</taxon>
        <taxon>Nicotiana</taxon>
    </lineage>
</organism>
<keyword evidence="1" id="KW-0812">Transmembrane</keyword>
<proteinExistence type="predicted"/>
<name>A0A1J6ICD9_NICAT</name>
<accession>A0A1J6ICD9</accession>
<feature type="transmembrane region" description="Helical" evidence="1">
    <location>
        <begin position="51"/>
        <end position="69"/>
    </location>
</feature>
<dbReference type="AlphaFoldDB" id="A0A1J6ICD9"/>
<dbReference type="EMBL" id="MJEQ01037188">
    <property type="protein sequence ID" value="OIT02242.1"/>
    <property type="molecule type" value="Genomic_DNA"/>
</dbReference>
<reference evidence="2" key="1">
    <citation type="submission" date="2016-11" db="EMBL/GenBank/DDBJ databases">
        <title>The genome of Nicotiana attenuata.</title>
        <authorList>
            <person name="Xu S."/>
            <person name="Brockmoeller T."/>
            <person name="Gaquerel E."/>
            <person name="Navarro A."/>
            <person name="Kuhl H."/>
            <person name="Gase K."/>
            <person name="Ling Z."/>
            <person name="Zhou W."/>
            <person name="Kreitzer C."/>
            <person name="Stanke M."/>
            <person name="Tang H."/>
            <person name="Lyons E."/>
            <person name="Pandey P."/>
            <person name="Pandey S.P."/>
            <person name="Timmermann B."/>
            <person name="Baldwin I.T."/>
        </authorList>
    </citation>
    <scope>NUCLEOTIDE SEQUENCE [LARGE SCALE GENOMIC DNA]</scope>
    <source>
        <strain evidence="2">UT</strain>
    </source>
</reference>
<keyword evidence="1" id="KW-1133">Transmembrane helix</keyword>
<keyword evidence="1" id="KW-0472">Membrane</keyword>
<gene>
    <name evidence="2" type="ORF">A4A49_22578</name>
</gene>
<comment type="caution">
    <text evidence="2">The sequence shown here is derived from an EMBL/GenBank/DDBJ whole genome shotgun (WGS) entry which is preliminary data.</text>
</comment>